<reference evidence="3" key="1">
    <citation type="submission" date="2016-10" db="EMBL/GenBank/DDBJ databases">
        <authorList>
            <person name="Varghese N."/>
            <person name="Submissions S."/>
        </authorList>
    </citation>
    <scope>NUCLEOTIDE SEQUENCE [LARGE SCALE GENOMIC DNA]</scope>
    <source>
        <strain evidence="3">DSM 44498</strain>
    </source>
</reference>
<dbReference type="Proteomes" id="UP000183561">
    <property type="component" value="Unassembled WGS sequence"/>
</dbReference>
<evidence type="ECO:0000313" key="3">
    <source>
        <dbReference type="Proteomes" id="UP000183561"/>
    </source>
</evidence>
<protein>
    <submittedName>
        <fullName evidence="2">Uncharacterized protein</fullName>
    </submittedName>
</protein>
<sequence>HPGGRVGDHAGIGDRGRPVAGGDSVTATFAGLGSVTADFAESKEK</sequence>
<keyword evidence="3" id="KW-1185">Reference proteome</keyword>
<proteinExistence type="predicted"/>
<accession>A0A1H4IE60</accession>
<evidence type="ECO:0000256" key="1">
    <source>
        <dbReference type="SAM" id="MobiDB-lite"/>
    </source>
</evidence>
<dbReference type="AlphaFoldDB" id="A0A1H4IE60"/>
<name>A0A1H4IE60_9NOCA</name>
<gene>
    <name evidence="2" type="ORF">SAMN04490239_0492</name>
</gene>
<dbReference type="EMBL" id="FNSV01000003">
    <property type="protein sequence ID" value="SEB32220.1"/>
    <property type="molecule type" value="Genomic_DNA"/>
</dbReference>
<feature type="region of interest" description="Disordered" evidence="1">
    <location>
        <begin position="1"/>
        <end position="22"/>
    </location>
</feature>
<feature type="compositionally biased region" description="Basic and acidic residues" evidence="1">
    <location>
        <begin position="1"/>
        <end position="17"/>
    </location>
</feature>
<organism evidence="2 3">
    <name type="scientific">Rhodococcus koreensis</name>
    <dbReference type="NCBI Taxonomy" id="99653"/>
    <lineage>
        <taxon>Bacteria</taxon>
        <taxon>Bacillati</taxon>
        <taxon>Actinomycetota</taxon>
        <taxon>Actinomycetes</taxon>
        <taxon>Mycobacteriales</taxon>
        <taxon>Nocardiaceae</taxon>
        <taxon>Rhodococcus</taxon>
    </lineage>
</organism>
<evidence type="ECO:0000313" key="2">
    <source>
        <dbReference type="EMBL" id="SEB32220.1"/>
    </source>
</evidence>
<feature type="non-terminal residue" evidence="2">
    <location>
        <position position="1"/>
    </location>
</feature>